<dbReference type="InterPro" id="IPR045079">
    <property type="entry name" value="Oxoprolinase-like"/>
</dbReference>
<dbReference type="PANTHER" id="PTHR11365:SF23">
    <property type="entry name" value="HYPOTHETICAL 5-OXOPROLINASE (EUROFUNG)-RELATED"/>
    <property type="match status" value="1"/>
</dbReference>
<dbReference type="PANTHER" id="PTHR11365">
    <property type="entry name" value="5-OXOPROLINASE RELATED"/>
    <property type="match status" value="1"/>
</dbReference>
<organism evidence="2">
    <name type="scientific">marine metagenome</name>
    <dbReference type="NCBI Taxonomy" id="408172"/>
    <lineage>
        <taxon>unclassified sequences</taxon>
        <taxon>metagenomes</taxon>
        <taxon>ecological metagenomes</taxon>
    </lineage>
</organism>
<accession>A0A381WX20</accession>
<dbReference type="GO" id="GO:0006749">
    <property type="term" value="P:glutathione metabolic process"/>
    <property type="evidence" value="ECO:0007669"/>
    <property type="project" value="TreeGrafter"/>
</dbReference>
<dbReference type="GO" id="GO:0017168">
    <property type="term" value="F:5-oxoprolinase (ATP-hydrolyzing) activity"/>
    <property type="evidence" value="ECO:0007669"/>
    <property type="project" value="TreeGrafter"/>
</dbReference>
<feature type="domain" description="Hydantoinase B/oxoprolinase" evidence="1">
    <location>
        <begin position="12"/>
        <end position="538"/>
    </location>
</feature>
<dbReference type="AlphaFoldDB" id="A0A381WX20"/>
<sequence length="587" mass="64064">MSSEEQAHRDVDPITLSTVWHGMQSIAREMRHVVDRTAQNYLLAVLHDMAAGIWDAQARTIAVPEGPTSMFLSQHFAVEAILEKFGDDLHPGDIIITNDPFKGHCNHLPDWGFIRPVFYEDELVFVLLTRGHQLDTGGSFPGGYFANGYDIHAEGLMIPPIKIYDRGVERTDVLELIWNNVRFPEGVKIDNYALMAGLAVGEKRIHSLLDKYGKQAVLDCVDEMLDRMEANVRATITEIPDGTYFGESATDDDGTTLDEQVWVRCEATIAGDEMTLDFTQSDDQRTGFVNCVLASTYSRAVAGSFLFFDPEYSPFHNAGSMRPITLIAPEGSVCNAQYPATVGGSPVNVGTQVLEATVMALSQAVPEKAVAAWGRRRGHYIAALDPRNGQRYTQTTTDADGGAGAVWGFDGFEGAMGMSGLGSIQRGSVEEIEIRYPWRTERYHFTPDLSGAGRWRGGSGMVWEVRNLGGDARIATGSSDGDLTQPAGAAGGDPGPLSKMYIRRGDEIETVRTHRMIEVKTGEVLGKVSGGGGGVGQPFEREPEAVQKDVVDGYVTIEAAERLYGVAIDEATTTIDEDRTKRLRGID</sequence>
<reference evidence="2" key="1">
    <citation type="submission" date="2018-05" db="EMBL/GenBank/DDBJ databases">
        <authorList>
            <person name="Lanie J.A."/>
            <person name="Ng W.-L."/>
            <person name="Kazmierczak K.M."/>
            <person name="Andrzejewski T.M."/>
            <person name="Davidsen T.M."/>
            <person name="Wayne K.J."/>
            <person name="Tettelin H."/>
            <person name="Glass J.I."/>
            <person name="Rusch D."/>
            <person name="Podicherti R."/>
            <person name="Tsui H.-C.T."/>
            <person name="Winkler M.E."/>
        </authorList>
    </citation>
    <scope>NUCLEOTIDE SEQUENCE</scope>
</reference>
<evidence type="ECO:0000259" key="1">
    <source>
        <dbReference type="Pfam" id="PF02538"/>
    </source>
</evidence>
<dbReference type="Pfam" id="PF02538">
    <property type="entry name" value="Hydantoinase_B"/>
    <property type="match status" value="1"/>
</dbReference>
<name>A0A381WX20_9ZZZZ</name>
<proteinExistence type="predicted"/>
<protein>
    <recommendedName>
        <fullName evidence="1">Hydantoinase B/oxoprolinase domain-containing protein</fullName>
    </recommendedName>
</protein>
<gene>
    <name evidence="2" type="ORF">METZ01_LOCUS109662</name>
</gene>
<dbReference type="InterPro" id="IPR003692">
    <property type="entry name" value="Hydantoinase_B"/>
</dbReference>
<dbReference type="EMBL" id="UINC01013101">
    <property type="protein sequence ID" value="SVA56808.1"/>
    <property type="molecule type" value="Genomic_DNA"/>
</dbReference>
<dbReference type="GO" id="GO:0005829">
    <property type="term" value="C:cytosol"/>
    <property type="evidence" value="ECO:0007669"/>
    <property type="project" value="TreeGrafter"/>
</dbReference>
<evidence type="ECO:0000313" key="2">
    <source>
        <dbReference type="EMBL" id="SVA56808.1"/>
    </source>
</evidence>